<dbReference type="RefSeq" id="WP_065276925.1">
    <property type="nucleotide sequence ID" value="NZ_CP050103.1"/>
</dbReference>
<organism evidence="9">
    <name type="scientific">Rhizobium leguminosarum bv. trifolii</name>
    <dbReference type="NCBI Taxonomy" id="386"/>
    <lineage>
        <taxon>Bacteria</taxon>
        <taxon>Pseudomonadati</taxon>
        <taxon>Pseudomonadota</taxon>
        <taxon>Alphaproteobacteria</taxon>
        <taxon>Hyphomicrobiales</taxon>
        <taxon>Rhizobiaceae</taxon>
        <taxon>Rhizobium/Agrobacterium group</taxon>
        <taxon>Rhizobium</taxon>
    </lineage>
</organism>
<name>A0A1B8R9S6_RHILT</name>
<dbReference type="SUPFAM" id="SSF53850">
    <property type="entry name" value="Periplasmic binding protein-like II"/>
    <property type="match status" value="1"/>
</dbReference>
<dbReference type="GO" id="GO:0006351">
    <property type="term" value="P:DNA-templated transcription"/>
    <property type="evidence" value="ECO:0007669"/>
    <property type="project" value="TreeGrafter"/>
</dbReference>
<dbReference type="GO" id="GO:0003700">
    <property type="term" value="F:DNA-binding transcription factor activity"/>
    <property type="evidence" value="ECO:0007669"/>
    <property type="project" value="InterPro"/>
</dbReference>
<keyword evidence="4" id="KW-0804">Transcription</keyword>
<dbReference type="InterPro" id="IPR058163">
    <property type="entry name" value="LysR-type_TF_proteobact-type"/>
</dbReference>
<evidence type="ECO:0000256" key="3">
    <source>
        <dbReference type="ARBA" id="ARBA00023125"/>
    </source>
</evidence>
<dbReference type="InterPro" id="IPR036388">
    <property type="entry name" value="WH-like_DNA-bd_sf"/>
</dbReference>
<keyword evidence="3" id="KW-0238">DNA-binding</keyword>
<reference evidence="9" key="1">
    <citation type="journal article" date="2015" name="BMC Genomics">
        <title>Transcriptome profiling of a Rhizobium leguminosarum bv. trifolii rosR mutant reveals the role of the transcriptional regulator RosR in motility, synthesis of cell-surface components, and other cellular processes.</title>
        <authorList>
            <person name="Rachwal K."/>
            <person name="Matczynska E."/>
            <person name="Janczarek M."/>
        </authorList>
    </citation>
    <scope>NUCLEOTIDE SEQUENCE</scope>
    <source>
        <strain evidence="9">Rt24.2</strain>
    </source>
</reference>
<keyword evidence="2" id="KW-0805">Transcription regulation</keyword>
<evidence type="ECO:0000313" key="9">
    <source>
        <dbReference type="EMBL" id="AOO91529.1"/>
    </source>
</evidence>
<comment type="similarity">
    <text evidence="1">Belongs to the LysR transcriptional regulatory family.</text>
</comment>
<dbReference type="GO" id="GO:0043565">
    <property type="term" value="F:sequence-specific DNA binding"/>
    <property type="evidence" value="ECO:0007669"/>
    <property type="project" value="TreeGrafter"/>
</dbReference>
<evidence type="ECO:0000256" key="5">
    <source>
        <dbReference type="ARBA" id="ARBA00054626"/>
    </source>
</evidence>
<dbReference type="Pfam" id="PF00126">
    <property type="entry name" value="HTH_1"/>
    <property type="match status" value="1"/>
</dbReference>
<dbReference type="PROSITE" id="PS50931">
    <property type="entry name" value="HTH_LYSR"/>
    <property type="match status" value="1"/>
</dbReference>
<dbReference type="GeneID" id="61426568"/>
<dbReference type="Pfam" id="PF03466">
    <property type="entry name" value="LysR_substrate"/>
    <property type="match status" value="1"/>
</dbReference>
<evidence type="ECO:0000256" key="2">
    <source>
        <dbReference type="ARBA" id="ARBA00023015"/>
    </source>
</evidence>
<evidence type="ECO:0000256" key="6">
    <source>
        <dbReference type="ARBA" id="ARBA00067332"/>
    </source>
</evidence>
<dbReference type="FunFam" id="1.10.10.10:FF:000001">
    <property type="entry name" value="LysR family transcriptional regulator"/>
    <property type="match status" value="1"/>
</dbReference>
<dbReference type="PANTHER" id="PTHR30537">
    <property type="entry name" value="HTH-TYPE TRANSCRIPTIONAL REGULATOR"/>
    <property type="match status" value="1"/>
</dbReference>
<dbReference type="PANTHER" id="PTHR30537:SF31">
    <property type="entry name" value="TRANSCRIPTIONAL REGULATOR, LYSR FAMILY"/>
    <property type="match status" value="1"/>
</dbReference>
<dbReference type="EMBL" id="KX489165">
    <property type="protein sequence ID" value="AOO91529.1"/>
    <property type="molecule type" value="Genomic_DNA"/>
</dbReference>
<accession>A0A1B8R9S6</accession>
<dbReference type="InterPro" id="IPR005119">
    <property type="entry name" value="LysR_subst-bd"/>
</dbReference>
<evidence type="ECO:0000256" key="1">
    <source>
        <dbReference type="ARBA" id="ARBA00009437"/>
    </source>
</evidence>
<comment type="function">
    <text evidence="5">Transcriptional regulator of the ttuABCDE tartrate utilization operon.</text>
</comment>
<dbReference type="AlphaFoldDB" id="A0A1B8R9S6"/>
<reference evidence="9" key="2">
    <citation type="journal article" date="2016" name="Front. Microbiol.">
        <title>The Regulatory Protein RosR Affects Rhizobium leguminosarum bv. trifolii Protein Profiles, Cell Surface Properties, and Symbiosis with Clover.</title>
        <authorList>
            <person name="Rachwal K."/>
            <person name="Boguszewska A."/>
            <person name="Kopcinska J."/>
            <person name="Karas M."/>
            <person name="Tchorzewski M."/>
            <person name="Janczarek M."/>
        </authorList>
    </citation>
    <scope>NUCLEOTIDE SEQUENCE</scope>
    <source>
        <strain evidence="9">Rt24.2</strain>
    </source>
</reference>
<sequence length="305" mass="33519">MTLFNLNDLHLFVQAVDSGSFTAAARHLGIPKSTVSKRVAELEARLGVRLIQRTSRSFALTELGREFFQHAQASIIEAEMAEGIVRRHLAEPAGSVRLTASVPTAQFTLTEHLPALAARYPKLRLSVHVTDRFVDIVQEGFDIALRSHRGPLPDSALVQRKLASHPFFILASPDYISTHGQPRLPEELAQHATIMTSLTENQWRLHSDGGDEALVTLHSVMAADEPYVLMEMAVSGLGITCLPTSVCRKALADGRLVRVLPEWTAGSIETTILMPHRRGQLPAVRAVVDFLAERLAAPHNSLSRN</sequence>
<feature type="domain" description="HTH lysR-type" evidence="8">
    <location>
        <begin position="4"/>
        <end position="61"/>
    </location>
</feature>
<protein>
    <recommendedName>
        <fullName evidence="6">HTH-type transcriptional regulator TtuA</fullName>
    </recommendedName>
    <alternativeName>
        <fullName evidence="7">Tartrate utilization transcriptional regulator</fullName>
    </alternativeName>
</protein>
<proteinExistence type="inferred from homology"/>
<dbReference type="Gene3D" id="3.40.190.290">
    <property type="match status" value="1"/>
</dbReference>
<dbReference type="InterPro" id="IPR000847">
    <property type="entry name" value="LysR_HTH_N"/>
</dbReference>
<dbReference type="Gene3D" id="1.10.10.10">
    <property type="entry name" value="Winged helix-like DNA-binding domain superfamily/Winged helix DNA-binding domain"/>
    <property type="match status" value="1"/>
</dbReference>
<dbReference type="SUPFAM" id="SSF46785">
    <property type="entry name" value="Winged helix' DNA-binding domain"/>
    <property type="match status" value="1"/>
</dbReference>
<dbReference type="CDD" id="cd08422">
    <property type="entry name" value="PBP2_CrgA_like"/>
    <property type="match status" value="1"/>
</dbReference>
<evidence type="ECO:0000256" key="4">
    <source>
        <dbReference type="ARBA" id="ARBA00023163"/>
    </source>
</evidence>
<evidence type="ECO:0000256" key="7">
    <source>
        <dbReference type="ARBA" id="ARBA00083243"/>
    </source>
</evidence>
<evidence type="ECO:0000259" key="8">
    <source>
        <dbReference type="PROSITE" id="PS50931"/>
    </source>
</evidence>
<dbReference type="InterPro" id="IPR036390">
    <property type="entry name" value="WH_DNA-bd_sf"/>
</dbReference>